<proteinExistence type="predicted"/>
<evidence type="ECO:0000313" key="2">
    <source>
        <dbReference type="Proteomes" id="UP000095453"/>
    </source>
</evidence>
<gene>
    <name evidence="1" type="ORF">ERS852444_02089</name>
</gene>
<accession>A0A173UJM8</accession>
<name>A0A173UJM8_9FIRM</name>
<dbReference type="EMBL" id="CYXX01000015">
    <property type="protein sequence ID" value="CUN14556.1"/>
    <property type="molecule type" value="Genomic_DNA"/>
</dbReference>
<dbReference type="Proteomes" id="UP000095453">
    <property type="component" value="Unassembled WGS sequence"/>
</dbReference>
<organism evidence="1 2">
    <name type="scientific">Roseburia inulinivorans</name>
    <dbReference type="NCBI Taxonomy" id="360807"/>
    <lineage>
        <taxon>Bacteria</taxon>
        <taxon>Bacillati</taxon>
        <taxon>Bacillota</taxon>
        <taxon>Clostridia</taxon>
        <taxon>Lachnospirales</taxon>
        <taxon>Lachnospiraceae</taxon>
        <taxon>Roseburia</taxon>
    </lineage>
</organism>
<dbReference type="AlphaFoldDB" id="A0A173UJM8"/>
<sequence>MEIKPGEHGKVTLRGYLAGMPDIRRLQEEAVRITVQEDGDNREQVLFRGIIQSVHTFVENGVCQVMCPAAGFPWKQESRS</sequence>
<protein>
    <submittedName>
        <fullName evidence="1">Uncharacterized protein</fullName>
    </submittedName>
</protein>
<dbReference type="RefSeq" id="WP_055169682.1">
    <property type="nucleotide sequence ID" value="NZ_CYXX01000015.1"/>
</dbReference>
<evidence type="ECO:0000313" key="1">
    <source>
        <dbReference type="EMBL" id="CUN14556.1"/>
    </source>
</evidence>
<reference evidence="1 2" key="1">
    <citation type="submission" date="2015-09" db="EMBL/GenBank/DDBJ databases">
        <authorList>
            <consortium name="Pathogen Informatics"/>
        </authorList>
    </citation>
    <scope>NUCLEOTIDE SEQUENCE [LARGE SCALE GENOMIC DNA]</scope>
    <source>
        <strain evidence="1 2">2789STDY5608887</strain>
    </source>
</reference>